<evidence type="ECO:0000256" key="1">
    <source>
        <dbReference type="ARBA" id="ARBA00005125"/>
    </source>
</evidence>
<evidence type="ECO:0000313" key="4">
    <source>
        <dbReference type="EMBL" id="TWH91495.1"/>
    </source>
</evidence>
<proteinExistence type="inferred from homology"/>
<reference evidence="4 5" key="1">
    <citation type="journal article" date="2015" name="Stand. Genomic Sci.">
        <title>Genomic Encyclopedia of Bacterial and Archaeal Type Strains, Phase III: the genomes of soil and plant-associated and newly described type strains.</title>
        <authorList>
            <person name="Whitman W.B."/>
            <person name="Woyke T."/>
            <person name="Klenk H.P."/>
            <person name="Zhou Y."/>
            <person name="Lilburn T.G."/>
            <person name="Beck B.J."/>
            <person name="De Vos P."/>
            <person name="Vandamme P."/>
            <person name="Eisen J.A."/>
            <person name="Garrity G."/>
            <person name="Hugenholtz P."/>
            <person name="Kyrpides N.C."/>
        </authorList>
    </citation>
    <scope>NUCLEOTIDE SEQUENCE [LARGE SCALE GENOMIC DNA]</scope>
    <source>
        <strain evidence="4 5">CGMCC 1.7748</strain>
    </source>
</reference>
<dbReference type="SUPFAM" id="SSF51735">
    <property type="entry name" value="NAD(P)-binding Rossmann-fold domains"/>
    <property type="match status" value="1"/>
</dbReference>
<organism evidence="4 5">
    <name type="scientific">Sphingobium wenxiniae (strain DSM 21828 / CGMCC 1.7748 / JZ-1)</name>
    <dbReference type="NCBI Taxonomy" id="595605"/>
    <lineage>
        <taxon>Bacteria</taxon>
        <taxon>Pseudomonadati</taxon>
        <taxon>Pseudomonadota</taxon>
        <taxon>Alphaproteobacteria</taxon>
        <taxon>Sphingomonadales</taxon>
        <taxon>Sphingomonadaceae</taxon>
        <taxon>Sphingobium</taxon>
    </lineage>
</organism>
<comment type="pathway">
    <text evidence="1">Bacterial outer membrane biogenesis; LPS O-antigen biosynthesis.</text>
</comment>
<evidence type="ECO:0000313" key="5">
    <source>
        <dbReference type="Proteomes" id="UP000316624"/>
    </source>
</evidence>
<feature type="domain" description="NAD-dependent epimerase/dehydratase" evidence="3">
    <location>
        <begin position="9"/>
        <end position="270"/>
    </location>
</feature>
<protein>
    <submittedName>
        <fullName evidence="4">CDP-paratose 2-epimerase</fullName>
    </submittedName>
</protein>
<dbReference type="PROSITE" id="PS51257">
    <property type="entry name" value="PROKAR_LIPOPROTEIN"/>
    <property type="match status" value="1"/>
</dbReference>
<dbReference type="AlphaFoldDB" id="A0A562K8F3"/>
<comment type="caution">
    <text evidence="4">The sequence shown here is derived from an EMBL/GenBank/DDBJ whole genome shotgun (WGS) entry which is preliminary data.</text>
</comment>
<dbReference type="InterPro" id="IPR001509">
    <property type="entry name" value="Epimerase_deHydtase"/>
</dbReference>
<dbReference type="Gene3D" id="3.40.50.720">
    <property type="entry name" value="NAD(P)-binding Rossmann-like Domain"/>
    <property type="match status" value="1"/>
</dbReference>
<dbReference type="InterPro" id="IPR036291">
    <property type="entry name" value="NAD(P)-bd_dom_sf"/>
</dbReference>
<evidence type="ECO:0000256" key="2">
    <source>
        <dbReference type="ARBA" id="ARBA00007637"/>
    </source>
</evidence>
<comment type="similarity">
    <text evidence="2">Belongs to the NAD(P)-dependent epimerase/dehydratase family.</text>
</comment>
<dbReference type="PANTHER" id="PTHR43000">
    <property type="entry name" value="DTDP-D-GLUCOSE 4,6-DEHYDRATASE-RELATED"/>
    <property type="match status" value="1"/>
</dbReference>
<dbReference type="Proteomes" id="UP000316624">
    <property type="component" value="Unassembled WGS sequence"/>
</dbReference>
<dbReference type="EMBL" id="VLKK01000015">
    <property type="protein sequence ID" value="TWH91495.1"/>
    <property type="molecule type" value="Genomic_DNA"/>
</dbReference>
<accession>A0A562K8F3</accession>
<dbReference type="Pfam" id="PF01370">
    <property type="entry name" value="Epimerase"/>
    <property type="match status" value="1"/>
</dbReference>
<evidence type="ECO:0000259" key="3">
    <source>
        <dbReference type="Pfam" id="PF01370"/>
    </source>
</evidence>
<sequence length="360" mass="39442">MSRPDPRPVLVTGGAGFIGCNIADRLAGEGHQVIIYDSLARPGVERNLLWLEQRHGARIAPVIADIRDDAMLDRMVARAKAVFHMAAQVAVTTSLADPRRDFQVNALGTFTLLESARRCAAAPPVIFASTNKVYGGLEDLEFELAGNAYQPADAALRAHGIDESRPLDFHTPYGCSKGAADQYVLDYGRSFGVPTAVLRMSCIYGQRQMGTEDQGWVAHFLISAIEGRTITLYGDGCQVRDILDVGDAVDAYLGLWRNIDHVRGRAFNLGGGADNAVSLRRILDHIGDCLDRRLDIEMSDWRAGDQRYFVADTRALTQAINPGPRKPWRQGVADLADWLVRERQNGPVTAGASLRMEKAL</sequence>
<keyword evidence="5" id="KW-1185">Reference proteome</keyword>
<gene>
    <name evidence="4" type="ORF">IQ35_03181</name>
</gene>
<dbReference type="RefSeq" id="WP_021245166.1">
    <property type="nucleotide sequence ID" value="NZ_JACIIY010000016.1"/>
</dbReference>
<name>A0A562K8F3_SPHWJ</name>